<feature type="compositionally biased region" description="Low complexity" evidence="1">
    <location>
        <begin position="36"/>
        <end position="46"/>
    </location>
</feature>
<evidence type="ECO:0000313" key="5">
    <source>
        <dbReference type="Proteomes" id="UP000241546"/>
    </source>
</evidence>
<feature type="region of interest" description="Disordered" evidence="1">
    <location>
        <begin position="351"/>
        <end position="397"/>
    </location>
</feature>
<dbReference type="InterPro" id="IPR036047">
    <property type="entry name" value="F-box-like_dom_sf"/>
</dbReference>
<dbReference type="Pfam" id="PF00646">
    <property type="entry name" value="F-box"/>
    <property type="match status" value="1"/>
</dbReference>
<accession>A0A2T4B492</accession>
<reference evidence="5" key="1">
    <citation type="submission" date="2016-07" db="EMBL/GenBank/DDBJ databases">
        <title>Multiple horizontal gene transfer events from other fungi enriched the ability of initially mycotrophic Trichoderma (Ascomycota) to feed on dead plant biomass.</title>
        <authorList>
            <consortium name="DOE Joint Genome Institute"/>
            <person name="Atanasova L."/>
            <person name="Chenthamara K."/>
            <person name="Zhang J."/>
            <person name="Grujic M."/>
            <person name="Henrissat B."/>
            <person name="Kuo A."/>
            <person name="Aerts A."/>
            <person name="Salamov A."/>
            <person name="Lipzen A."/>
            <person name="Labutti K."/>
            <person name="Barry K."/>
            <person name="Miao Y."/>
            <person name="Rahimi M.J."/>
            <person name="Shen Q."/>
            <person name="Grigoriev I.V."/>
            <person name="Kubicek C.P."/>
            <person name="Druzhinina I.S."/>
        </authorList>
    </citation>
    <scope>NUCLEOTIDE SEQUENCE [LARGE SCALE GENOMIC DNA]</scope>
    <source>
        <strain evidence="5">TUCIM 6016</strain>
    </source>
</reference>
<feature type="domain" description="F-box" evidence="2">
    <location>
        <begin position="101"/>
        <end position="132"/>
    </location>
</feature>
<dbReference type="CDD" id="cd09917">
    <property type="entry name" value="F-box_SF"/>
    <property type="match status" value="1"/>
</dbReference>
<proteinExistence type="predicted"/>
<dbReference type="OrthoDB" id="2322499at2759"/>
<feature type="compositionally biased region" description="Basic and acidic residues" evidence="1">
    <location>
        <begin position="681"/>
        <end position="691"/>
    </location>
</feature>
<dbReference type="SUPFAM" id="SSF81383">
    <property type="entry name" value="F-box domain"/>
    <property type="match status" value="1"/>
</dbReference>
<feature type="region of interest" description="Disordered" evidence="1">
    <location>
        <begin position="783"/>
        <end position="813"/>
    </location>
</feature>
<evidence type="ECO:0000256" key="1">
    <source>
        <dbReference type="SAM" id="MobiDB-lite"/>
    </source>
</evidence>
<evidence type="ECO:0000259" key="3">
    <source>
        <dbReference type="Pfam" id="PF25422"/>
    </source>
</evidence>
<gene>
    <name evidence="4" type="ORF">BBK36DRAFT_1170724</name>
</gene>
<sequence>MDGLPRRPEVDASLLFLQKLDEERVLNQKPKDSQHSLASSETGSSSTMDHVNGADRKRKRAVNLGSNEDGAVKRVKVTSTGQDLLALVGTAQYSRYDISQHLPAEVWQHIFTFLPPLSLGKLLCVNRLFHRYLDPASPFKVSAPDSKLPSSLPKLSPNNLWRASRRFHWPNMPSPLSGKSELDMWRFACLQSCQFCGQVDENDYTGDPLPWSRGPGNDIVSPIFQFFVASCGQCLVEHSVKEVDLLLSALNPSFVAAGAPMVFLTADLNVVPRQILRNAPIPTDVQLMKVFWPAQLESLQAELEDARRFGAAAAEEWIKGLESRGVEAIRDASRWDSWYLSGGVCQMRRRSSFAQSAAPSNGRHRDKAEQGGRKAAPNTKATHKYPTRSKGKDFKESALQAPEDVDTMIQIELSKLSDQIINGQWDKGRSIKKENCADFASQVLTYVHKNFYANSSKAKRSSTRRLTIEDMRWIFAQKIAPLTDPHGKEIFACNRCPTSRPYALQGVIQHYCQTHCETGVKMSRHWKAEWTAELPFKPASAAEGQSLKHKHTPEMGHDILTKRDGALAKDVAIAWRTLKSVQNIPISVRRYQELYQEPAPLKLLCTGKCSKVIAVGACLTCNVCKQKSAAEGTRLSKQFKLRGLAHHCRQTHERVDWPMGMVWVPDLCLSQDVRAAIQKNRPDEQEMDQRDPVPMQSRQAPLGGTKEANDAVTGPSTYLYPAGSPILTGEPLHLFPSSALANKSAIASGPNNHETEYEYREAPDRMMAHYTTVEAGDRKEAYVSSRSVGPRHAVPEPRSYPHARETSRQQIPATVEVRHTSRQPCTTRYYNPPMSSTAYHYAEPIRSYDRYDLVGVRNLPSEHYFEHHLAYRRQRTTPMPAISGMPAGNYVDTAPASRVYKAYPSGHQLVERVSREVECDLE</sequence>
<keyword evidence="5" id="KW-1185">Reference proteome</keyword>
<dbReference type="InterPro" id="IPR001810">
    <property type="entry name" value="F-box_dom"/>
</dbReference>
<name>A0A2T4B492_9HYPO</name>
<organism evidence="4 5">
    <name type="scientific">Trichoderma citrinoviride</name>
    <dbReference type="NCBI Taxonomy" id="58853"/>
    <lineage>
        <taxon>Eukaryota</taxon>
        <taxon>Fungi</taxon>
        <taxon>Dikarya</taxon>
        <taxon>Ascomycota</taxon>
        <taxon>Pezizomycotina</taxon>
        <taxon>Sordariomycetes</taxon>
        <taxon>Hypocreomycetidae</taxon>
        <taxon>Hypocreales</taxon>
        <taxon>Hypocreaceae</taxon>
        <taxon>Trichoderma</taxon>
    </lineage>
</organism>
<feature type="region of interest" description="Disordered" evidence="1">
    <location>
        <begin position="25"/>
        <end position="66"/>
    </location>
</feature>
<dbReference type="InterPro" id="IPR057214">
    <property type="entry name" value="DUF7892"/>
</dbReference>
<dbReference type="GeneID" id="36603599"/>
<dbReference type="EMBL" id="KZ680217">
    <property type="protein sequence ID" value="PTB64149.1"/>
    <property type="molecule type" value="Genomic_DNA"/>
</dbReference>
<dbReference type="AlphaFoldDB" id="A0A2T4B492"/>
<feature type="region of interest" description="Disordered" evidence="1">
    <location>
        <begin position="681"/>
        <end position="713"/>
    </location>
</feature>
<dbReference type="RefSeq" id="XP_024747469.1">
    <property type="nucleotide sequence ID" value="XM_024895481.1"/>
</dbReference>
<feature type="domain" description="DUF7892" evidence="3">
    <location>
        <begin position="563"/>
        <end position="682"/>
    </location>
</feature>
<evidence type="ECO:0000259" key="2">
    <source>
        <dbReference type="Pfam" id="PF00646"/>
    </source>
</evidence>
<dbReference type="Proteomes" id="UP000241546">
    <property type="component" value="Unassembled WGS sequence"/>
</dbReference>
<dbReference type="Gene3D" id="1.20.1280.50">
    <property type="match status" value="1"/>
</dbReference>
<evidence type="ECO:0000313" key="4">
    <source>
        <dbReference type="EMBL" id="PTB64149.1"/>
    </source>
</evidence>
<protein>
    <submittedName>
        <fullName evidence="4">Uncharacterized protein</fullName>
    </submittedName>
</protein>
<dbReference type="Pfam" id="PF25422">
    <property type="entry name" value="DUF7892"/>
    <property type="match status" value="1"/>
</dbReference>
<feature type="compositionally biased region" description="Basic and acidic residues" evidence="1">
    <location>
        <begin position="25"/>
        <end position="34"/>
    </location>
</feature>